<evidence type="ECO:0000259" key="6">
    <source>
        <dbReference type="PROSITE" id="PS51898"/>
    </source>
</evidence>
<name>A0A3L6ZTK8_9MICO</name>
<organism evidence="8 9">
    <name type="scientific">Mycetocola reblochoni</name>
    <dbReference type="NCBI Taxonomy" id="331618"/>
    <lineage>
        <taxon>Bacteria</taxon>
        <taxon>Bacillati</taxon>
        <taxon>Actinomycetota</taxon>
        <taxon>Actinomycetes</taxon>
        <taxon>Micrococcales</taxon>
        <taxon>Microbacteriaceae</taxon>
        <taxon>Mycetocola</taxon>
    </lineage>
</organism>
<sequence>MSGPRLVLFTPMTTGSLSTFTTATSRLLRKRSMSYRALSMPISGHFSVAATPCTSRPEWAQANGAGRCRSEMGRPPLPLETHGKITRLVRNGRPAALAYYRDSDGVTRRMMRTGATGAAAERALKEALRDRLAPAGEAITRDTTLEALAASWQAEMLASSLSDGTKITYQDATKVVLRGLSDVRVGEASAAKLNRYIQSVARSTPGSARSVRIVLKQMMAHAVYAGALESNPVSETKAVARSQPHVQALTADAVREVRDLLEAWDGGVDAYGRPRNGSLRDTMDMYAATGARTAEVLALRWSDFDFESDPPTVTINGTVARGLDRKLKVQDKAKTAKSHRTLDLPPFVVPMLTVRARGAVSELVFPSAAGTPRWPDNLRRDWKAALSGSGHEGVTPGAFRKAVATLLAQELGDEAARDQLGHTGFGNLRHYVERASRGPAAAGAIQRLLAVENSH</sequence>
<keyword evidence="2" id="KW-0229">DNA integration</keyword>
<dbReference type="PROSITE" id="PS51900">
    <property type="entry name" value="CB"/>
    <property type="match status" value="1"/>
</dbReference>
<comment type="similarity">
    <text evidence="1">Belongs to the 'phage' integrase family.</text>
</comment>
<proteinExistence type="inferred from homology"/>
<dbReference type="InterPro" id="IPR010998">
    <property type="entry name" value="Integrase_recombinase_N"/>
</dbReference>
<feature type="domain" description="Tyr recombinase" evidence="6">
    <location>
        <begin position="244"/>
        <end position="444"/>
    </location>
</feature>
<dbReference type="InterPro" id="IPR011010">
    <property type="entry name" value="DNA_brk_join_enz"/>
</dbReference>
<dbReference type="GO" id="GO:0006310">
    <property type="term" value="P:DNA recombination"/>
    <property type="evidence" value="ECO:0007669"/>
    <property type="project" value="UniProtKB-KW"/>
</dbReference>
<comment type="caution">
    <text evidence="8">The sequence shown here is derived from an EMBL/GenBank/DDBJ whole genome shotgun (WGS) entry which is preliminary data.</text>
</comment>
<dbReference type="Pfam" id="PF00589">
    <property type="entry name" value="Phage_integrase"/>
    <property type="match status" value="1"/>
</dbReference>
<dbReference type="PANTHER" id="PTHR30629">
    <property type="entry name" value="PROPHAGE INTEGRASE"/>
    <property type="match status" value="1"/>
</dbReference>
<dbReference type="AlphaFoldDB" id="A0A3L6ZTK8"/>
<dbReference type="InterPro" id="IPR044068">
    <property type="entry name" value="CB"/>
</dbReference>
<keyword evidence="4" id="KW-0233">DNA recombination</keyword>
<dbReference type="SUPFAM" id="SSF56349">
    <property type="entry name" value="DNA breaking-rejoining enzymes"/>
    <property type="match status" value="1"/>
</dbReference>
<dbReference type="EMBL" id="RCUW01000001">
    <property type="protein sequence ID" value="RLP70901.1"/>
    <property type="molecule type" value="Genomic_DNA"/>
</dbReference>
<keyword evidence="3 5" id="KW-0238">DNA-binding</keyword>
<dbReference type="Gene3D" id="1.10.150.130">
    <property type="match status" value="1"/>
</dbReference>
<evidence type="ECO:0008006" key="10">
    <source>
        <dbReference type="Google" id="ProtNLM"/>
    </source>
</evidence>
<evidence type="ECO:0000256" key="5">
    <source>
        <dbReference type="PROSITE-ProRule" id="PRU01248"/>
    </source>
</evidence>
<dbReference type="PANTHER" id="PTHR30629:SF2">
    <property type="entry name" value="PROPHAGE INTEGRASE INTS-RELATED"/>
    <property type="match status" value="1"/>
</dbReference>
<accession>A0A3L6ZTK8</accession>
<dbReference type="GO" id="GO:0015074">
    <property type="term" value="P:DNA integration"/>
    <property type="evidence" value="ECO:0007669"/>
    <property type="project" value="UniProtKB-KW"/>
</dbReference>
<dbReference type="InterPro" id="IPR002104">
    <property type="entry name" value="Integrase_catalytic"/>
</dbReference>
<evidence type="ECO:0000256" key="1">
    <source>
        <dbReference type="ARBA" id="ARBA00008857"/>
    </source>
</evidence>
<protein>
    <recommendedName>
        <fullName evidence="10">Site-specific integrase</fullName>
    </recommendedName>
</protein>
<reference evidence="8 9" key="1">
    <citation type="submission" date="2018-10" db="EMBL/GenBank/DDBJ databases">
        <authorList>
            <person name="Li J."/>
        </authorList>
    </citation>
    <scope>NUCLEOTIDE SEQUENCE [LARGE SCALE GENOMIC DNA]</scope>
    <source>
        <strain evidence="8 9">JCM 30549</strain>
    </source>
</reference>
<evidence type="ECO:0000313" key="8">
    <source>
        <dbReference type="EMBL" id="RLP70901.1"/>
    </source>
</evidence>
<dbReference type="PROSITE" id="PS51898">
    <property type="entry name" value="TYR_RECOMBINASE"/>
    <property type="match status" value="1"/>
</dbReference>
<feature type="domain" description="Core-binding (CB)" evidence="7">
    <location>
        <begin position="143"/>
        <end position="223"/>
    </location>
</feature>
<dbReference type="InterPro" id="IPR013762">
    <property type="entry name" value="Integrase-like_cat_sf"/>
</dbReference>
<evidence type="ECO:0000313" key="9">
    <source>
        <dbReference type="Proteomes" id="UP000275395"/>
    </source>
</evidence>
<dbReference type="GO" id="GO:0003677">
    <property type="term" value="F:DNA binding"/>
    <property type="evidence" value="ECO:0007669"/>
    <property type="project" value="UniProtKB-UniRule"/>
</dbReference>
<evidence type="ECO:0000256" key="4">
    <source>
        <dbReference type="ARBA" id="ARBA00023172"/>
    </source>
</evidence>
<gene>
    <name evidence="8" type="ORF">D9V30_00245</name>
</gene>
<evidence type="ECO:0000259" key="7">
    <source>
        <dbReference type="PROSITE" id="PS51900"/>
    </source>
</evidence>
<evidence type="ECO:0000256" key="3">
    <source>
        <dbReference type="ARBA" id="ARBA00023125"/>
    </source>
</evidence>
<dbReference type="Gene3D" id="1.10.443.10">
    <property type="entry name" value="Intergrase catalytic core"/>
    <property type="match status" value="1"/>
</dbReference>
<dbReference type="InterPro" id="IPR050808">
    <property type="entry name" value="Phage_Integrase"/>
</dbReference>
<dbReference type="Proteomes" id="UP000275395">
    <property type="component" value="Unassembled WGS sequence"/>
</dbReference>
<evidence type="ECO:0000256" key="2">
    <source>
        <dbReference type="ARBA" id="ARBA00022908"/>
    </source>
</evidence>